<sequence>MASLIEQRDQKLKELQQLTTISLLTENIKSQLDLLSLEVIKLENNSTTVNDIMAIWDNISRAVSQAGIGLLRYVDSDYESNETNNDNQDQKNNVNSGDDNVPLPETLVRILLPETPEKEDNSN</sequence>
<dbReference type="GO" id="GO:0000278">
    <property type="term" value="P:mitotic cell cycle"/>
    <property type="evidence" value="ECO:0007669"/>
    <property type="project" value="InterPro"/>
</dbReference>
<evidence type="ECO:0000256" key="15">
    <source>
        <dbReference type="ARBA" id="ARBA00023306"/>
    </source>
</evidence>
<dbReference type="PANTHER" id="PTHR28036">
    <property type="entry name" value="DASH COMPLEX SUBUNIT DAD2"/>
    <property type="match status" value="1"/>
</dbReference>
<dbReference type="GO" id="GO:0044732">
    <property type="term" value="C:mitotic spindle pole body"/>
    <property type="evidence" value="ECO:0007669"/>
    <property type="project" value="TreeGrafter"/>
</dbReference>
<evidence type="ECO:0000313" key="20">
    <source>
        <dbReference type="EMBL" id="KAG0671349.1"/>
    </source>
</evidence>
<keyword evidence="10" id="KW-0498">Mitosis</keyword>
<evidence type="ECO:0000256" key="1">
    <source>
        <dbReference type="ARBA" id="ARBA00004123"/>
    </source>
</evidence>
<keyword evidence="8" id="KW-0132">Cell division</keyword>
<accession>A0A9P6WFP9</accession>
<feature type="region of interest" description="Disordered" evidence="19">
    <location>
        <begin position="78"/>
        <end position="123"/>
    </location>
</feature>
<keyword evidence="11" id="KW-0159">Chromosome partition</keyword>
<dbReference type="EMBL" id="PUHR01000013">
    <property type="protein sequence ID" value="KAG0671349.1"/>
    <property type="molecule type" value="Genomic_DNA"/>
</dbReference>
<dbReference type="OrthoDB" id="3230169at2759"/>
<evidence type="ECO:0000256" key="9">
    <source>
        <dbReference type="ARBA" id="ARBA00022701"/>
    </source>
</evidence>
<dbReference type="AlphaFoldDB" id="A0A9P6WFP9"/>
<keyword evidence="18" id="KW-0175">Coiled coil</keyword>
<comment type="similarity">
    <text evidence="4">Belongs to the DASH complex DAD2 family.</text>
</comment>
<organism evidence="20 21">
    <name type="scientific">Maudiozyma exigua</name>
    <name type="common">Yeast</name>
    <name type="synonym">Kazachstania exigua</name>
    <dbReference type="NCBI Taxonomy" id="34358"/>
    <lineage>
        <taxon>Eukaryota</taxon>
        <taxon>Fungi</taxon>
        <taxon>Dikarya</taxon>
        <taxon>Ascomycota</taxon>
        <taxon>Saccharomycotina</taxon>
        <taxon>Saccharomycetes</taxon>
        <taxon>Saccharomycetales</taxon>
        <taxon>Saccharomycetaceae</taxon>
        <taxon>Maudiozyma</taxon>
    </lineage>
</organism>
<evidence type="ECO:0000313" key="21">
    <source>
        <dbReference type="Proteomes" id="UP000750334"/>
    </source>
</evidence>
<dbReference type="GO" id="GO:0008608">
    <property type="term" value="P:attachment of spindle microtubules to kinetochore"/>
    <property type="evidence" value="ECO:0007669"/>
    <property type="project" value="TreeGrafter"/>
</dbReference>
<keyword evidence="13" id="KW-0206">Cytoskeleton</keyword>
<evidence type="ECO:0000256" key="2">
    <source>
        <dbReference type="ARBA" id="ARBA00004186"/>
    </source>
</evidence>
<keyword evidence="9" id="KW-0493">Microtubule</keyword>
<evidence type="ECO:0000256" key="11">
    <source>
        <dbReference type="ARBA" id="ARBA00022829"/>
    </source>
</evidence>
<dbReference type="Pfam" id="PF08654">
    <property type="entry name" value="DASH_Dad2"/>
    <property type="match status" value="1"/>
</dbReference>
<evidence type="ECO:0000256" key="5">
    <source>
        <dbReference type="ARBA" id="ARBA00020260"/>
    </source>
</evidence>
<evidence type="ECO:0000256" key="16">
    <source>
        <dbReference type="ARBA" id="ARBA00023328"/>
    </source>
</evidence>
<evidence type="ECO:0000256" key="13">
    <source>
        <dbReference type="ARBA" id="ARBA00023212"/>
    </source>
</evidence>
<dbReference type="PANTHER" id="PTHR28036:SF1">
    <property type="entry name" value="DASH COMPLEX SUBUNIT DAD2"/>
    <property type="match status" value="1"/>
</dbReference>
<evidence type="ECO:0000256" key="19">
    <source>
        <dbReference type="SAM" id="MobiDB-lite"/>
    </source>
</evidence>
<evidence type="ECO:0000256" key="10">
    <source>
        <dbReference type="ARBA" id="ARBA00022776"/>
    </source>
</evidence>
<keyword evidence="12" id="KW-0995">Kinetochore</keyword>
<evidence type="ECO:0000256" key="17">
    <source>
        <dbReference type="ARBA" id="ARBA00030568"/>
    </source>
</evidence>
<proteinExistence type="inferred from homology"/>
<feature type="coiled-coil region" evidence="18">
    <location>
        <begin position="1"/>
        <end position="45"/>
    </location>
</feature>
<dbReference type="InterPro" id="IPR013963">
    <property type="entry name" value="DASH_Dad2"/>
</dbReference>
<evidence type="ECO:0000256" key="7">
    <source>
        <dbReference type="ARBA" id="ARBA00022490"/>
    </source>
</evidence>
<dbReference type="GO" id="GO:0042729">
    <property type="term" value="C:DASH complex"/>
    <property type="evidence" value="ECO:0007669"/>
    <property type="project" value="InterPro"/>
</dbReference>
<evidence type="ECO:0000256" key="8">
    <source>
        <dbReference type="ARBA" id="ARBA00022618"/>
    </source>
</evidence>
<name>A0A9P6WFP9_MAUEX</name>
<dbReference type="GO" id="GO:0005874">
    <property type="term" value="C:microtubule"/>
    <property type="evidence" value="ECO:0007669"/>
    <property type="project" value="UniProtKB-KW"/>
</dbReference>
<protein>
    <recommendedName>
        <fullName evidence="5">DASH complex subunit DAD2</fullName>
    </recommendedName>
    <alternativeName>
        <fullName evidence="17">Outer kinetochore protein DAD2</fullName>
    </alternativeName>
</protein>
<comment type="caution">
    <text evidence="20">The sequence shown here is derived from an EMBL/GenBank/DDBJ whole genome shotgun (WGS) entry which is preliminary data.</text>
</comment>
<evidence type="ECO:0000256" key="12">
    <source>
        <dbReference type="ARBA" id="ARBA00022838"/>
    </source>
</evidence>
<evidence type="ECO:0000256" key="3">
    <source>
        <dbReference type="ARBA" id="ARBA00004629"/>
    </source>
</evidence>
<keyword evidence="15" id="KW-0131">Cell cycle</keyword>
<feature type="compositionally biased region" description="Low complexity" evidence="19">
    <location>
        <begin position="81"/>
        <end position="95"/>
    </location>
</feature>
<dbReference type="GO" id="GO:0051301">
    <property type="term" value="P:cell division"/>
    <property type="evidence" value="ECO:0007669"/>
    <property type="project" value="UniProtKB-KW"/>
</dbReference>
<evidence type="ECO:0000256" key="4">
    <source>
        <dbReference type="ARBA" id="ARBA00005501"/>
    </source>
</evidence>
<evidence type="ECO:0000256" key="18">
    <source>
        <dbReference type="SAM" id="Coils"/>
    </source>
</evidence>
<reference evidence="20 21" key="1">
    <citation type="submission" date="2020-11" db="EMBL/GenBank/DDBJ databases">
        <title>Kefir isolates.</title>
        <authorList>
            <person name="Marcisauskas S."/>
            <person name="Kim Y."/>
            <person name="Blasche S."/>
        </authorList>
    </citation>
    <scope>NUCLEOTIDE SEQUENCE [LARGE SCALE GENOMIC DNA]</scope>
    <source>
        <strain evidence="20 21">OG2</strain>
    </source>
</reference>
<keyword evidence="7" id="KW-0963">Cytoplasm</keyword>
<gene>
    <name evidence="20" type="primary">DAD2</name>
    <name evidence="20" type="ORF">C6P45_000803</name>
</gene>
<keyword evidence="21" id="KW-1185">Reference proteome</keyword>
<keyword evidence="16" id="KW-0137">Centromere</keyword>
<dbReference type="GO" id="GO:1990023">
    <property type="term" value="C:mitotic spindle midzone"/>
    <property type="evidence" value="ECO:0007669"/>
    <property type="project" value="TreeGrafter"/>
</dbReference>
<keyword evidence="14" id="KW-0539">Nucleus</keyword>
<keyword evidence="6" id="KW-0158">Chromosome</keyword>
<evidence type="ECO:0000256" key="6">
    <source>
        <dbReference type="ARBA" id="ARBA00022454"/>
    </source>
</evidence>
<comment type="subcellular location">
    <subcellularLocation>
        <location evidence="3">Chromosome</location>
        <location evidence="3">Centromere</location>
        <location evidence="3">Kinetochore</location>
    </subcellularLocation>
    <subcellularLocation>
        <location evidence="2">Cytoplasm</location>
        <location evidence="2">Cytoskeleton</location>
        <location evidence="2">Spindle</location>
    </subcellularLocation>
    <subcellularLocation>
        <location evidence="1">Nucleus</location>
    </subcellularLocation>
</comment>
<dbReference type="Proteomes" id="UP000750334">
    <property type="component" value="Unassembled WGS sequence"/>
</dbReference>
<evidence type="ECO:0000256" key="14">
    <source>
        <dbReference type="ARBA" id="ARBA00023242"/>
    </source>
</evidence>